<keyword evidence="2" id="KW-1185">Reference proteome</keyword>
<protein>
    <submittedName>
        <fullName evidence="1">Arylesterase</fullName>
    </submittedName>
</protein>
<dbReference type="Gene3D" id="3.40.50.1110">
    <property type="entry name" value="SGNH hydrolase"/>
    <property type="match status" value="1"/>
</dbReference>
<dbReference type="GO" id="GO:0004622">
    <property type="term" value="F:phosphatidylcholine lysophospholipase activity"/>
    <property type="evidence" value="ECO:0007669"/>
    <property type="project" value="TreeGrafter"/>
</dbReference>
<accession>A0A7L4ZYC4</accession>
<dbReference type="AlphaFoldDB" id="A0A7L4ZYC4"/>
<dbReference type="PROSITE" id="PS51257">
    <property type="entry name" value="PROKAR_LIPOPROTEIN"/>
    <property type="match status" value="1"/>
</dbReference>
<reference evidence="1 2" key="1">
    <citation type="submission" date="2019-09" db="EMBL/GenBank/DDBJ databases">
        <title>Genome sequence of Hymenobacter sp. M3.</title>
        <authorList>
            <person name="Srinivasan S."/>
        </authorList>
    </citation>
    <scope>NUCLEOTIDE SEQUENCE [LARGE SCALE GENOMIC DNA]</scope>
    <source>
        <strain evidence="1 2">M3</strain>
    </source>
</reference>
<dbReference type="SUPFAM" id="SSF52266">
    <property type="entry name" value="SGNH hydrolase"/>
    <property type="match status" value="1"/>
</dbReference>
<proteinExistence type="predicted"/>
<dbReference type="PANTHER" id="PTHR30383">
    <property type="entry name" value="THIOESTERASE 1/PROTEASE 1/LYSOPHOSPHOLIPASE L1"/>
    <property type="match status" value="1"/>
</dbReference>
<dbReference type="CDD" id="cd01822">
    <property type="entry name" value="Lysophospholipase_L1_like"/>
    <property type="match status" value="1"/>
</dbReference>
<sequence>MRSLMLPLRLFLAGLLLALLGCQPAGTDAQQAPASPPPPPVMRNIVFFGNSLTAGYGLPPQQSFPSLIQQKIDSAGLSWQCINAGVSGETTAGGLQRLPTVLAKRRPDVFVLELGANDGLRGIPVRETSQNLQRIIDAVRKQYPEAQIVLVGLEFPFDLSAFGGHRYARYADEFKAQFRPLAEKNHAAFVPFLLQGVLGRPELNLQDRAHPNAAGYRIVADNVWQVLEPVLRNYVVGK</sequence>
<dbReference type="Proteomes" id="UP000326380">
    <property type="component" value="Unassembled WGS sequence"/>
</dbReference>
<dbReference type="Pfam" id="PF13472">
    <property type="entry name" value="Lipase_GDSL_2"/>
    <property type="match status" value="1"/>
</dbReference>
<name>A0A7L4ZYC4_9BACT</name>
<gene>
    <name evidence="1" type="ORF">F0P96_08940</name>
</gene>
<evidence type="ECO:0000313" key="1">
    <source>
        <dbReference type="EMBL" id="KAA9333097.1"/>
    </source>
</evidence>
<dbReference type="InterPro" id="IPR013830">
    <property type="entry name" value="SGNH_hydro"/>
</dbReference>
<organism evidence="1 2">
    <name type="scientific">Hymenobacter busanensis</name>
    <dbReference type="NCBI Taxonomy" id="2607656"/>
    <lineage>
        <taxon>Bacteria</taxon>
        <taxon>Pseudomonadati</taxon>
        <taxon>Bacteroidota</taxon>
        <taxon>Cytophagia</taxon>
        <taxon>Cytophagales</taxon>
        <taxon>Hymenobacteraceae</taxon>
        <taxon>Hymenobacter</taxon>
    </lineage>
</organism>
<dbReference type="EMBL" id="VTWU01000003">
    <property type="protein sequence ID" value="KAA9333097.1"/>
    <property type="molecule type" value="Genomic_DNA"/>
</dbReference>
<comment type="caution">
    <text evidence="1">The sequence shown here is derived from an EMBL/GenBank/DDBJ whole genome shotgun (WGS) entry which is preliminary data.</text>
</comment>
<dbReference type="InterPro" id="IPR051532">
    <property type="entry name" value="Ester_Hydrolysis_Enzymes"/>
</dbReference>
<dbReference type="InterPro" id="IPR036514">
    <property type="entry name" value="SGNH_hydro_sf"/>
</dbReference>
<dbReference type="PANTHER" id="PTHR30383:SF24">
    <property type="entry name" value="THIOESTERASE 1_PROTEASE 1_LYSOPHOSPHOLIPASE L1"/>
    <property type="match status" value="1"/>
</dbReference>
<evidence type="ECO:0000313" key="2">
    <source>
        <dbReference type="Proteomes" id="UP000326380"/>
    </source>
</evidence>